<evidence type="ECO:0000256" key="3">
    <source>
        <dbReference type="ARBA" id="ARBA00022452"/>
    </source>
</evidence>
<dbReference type="Gene3D" id="2.170.130.10">
    <property type="entry name" value="TonB-dependent receptor, plug domain"/>
    <property type="match status" value="1"/>
</dbReference>
<evidence type="ECO:0000259" key="12">
    <source>
        <dbReference type="Pfam" id="PF07715"/>
    </source>
</evidence>
<dbReference type="SUPFAM" id="SSF56935">
    <property type="entry name" value="Porins"/>
    <property type="match status" value="1"/>
</dbReference>
<dbReference type="KEGG" id="sphc:CVN68_09885"/>
<evidence type="ECO:0000256" key="10">
    <source>
        <dbReference type="SAM" id="SignalP"/>
    </source>
</evidence>
<evidence type="ECO:0000256" key="8">
    <source>
        <dbReference type="PROSITE-ProRule" id="PRU01360"/>
    </source>
</evidence>
<keyword evidence="6 8" id="KW-0472">Membrane</keyword>
<keyword evidence="14" id="KW-1185">Reference proteome</keyword>
<dbReference type="InterPro" id="IPR012910">
    <property type="entry name" value="Plug_dom"/>
</dbReference>
<dbReference type="InterPro" id="IPR000531">
    <property type="entry name" value="Beta-barrel_TonB"/>
</dbReference>
<keyword evidence="5 9" id="KW-0798">TonB box</keyword>
<dbReference type="InterPro" id="IPR037066">
    <property type="entry name" value="Plug_dom_sf"/>
</dbReference>
<dbReference type="RefSeq" id="WP_100282057.1">
    <property type="nucleotide sequence ID" value="NZ_CP024923.1"/>
</dbReference>
<evidence type="ECO:0000259" key="11">
    <source>
        <dbReference type="Pfam" id="PF00593"/>
    </source>
</evidence>
<organism evidence="13 14">
    <name type="scientific">Sphingomonas psychrotolerans</name>
    <dbReference type="NCBI Taxonomy" id="1327635"/>
    <lineage>
        <taxon>Bacteria</taxon>
        <taxon>Pseudomonadati</taxon>
        <taxon>Pseudomonadota</taxon>
        <taxon>Alphaproteobacteria</taxon>
        <taxon>Sphingomonadales</taxon>
        <taxon>Sphingomonadaceae</taxon>
        <taxon>Sphingomonas</taxon>
    </lineage>
</organism>
<comment type="subcellular location">
    <subcellularLocation>
        <location evidence="1 8">Cell outer membrane</location>
        <topology evidence="1 8">Multi-pass membrane protein</topology>
    </subcellularLocation>
</comment>
<feature type="domain" description="TonB-dependent receptor-like beta-barrel" evidence="11">
    <location>
        <begin position="526"/>
        <end position="975"/>
    </location>
</feature>
<keyword evidence="10" id="KW-0732">Signal</keyword>
<keyword evidence="3 8" id="KW-1134">Transmembrane beta strand</keyword>
<gene>
    <name evidence="13" type="ORF">CVN68_09885</name>
</gene>
<dbReference type="EMBL" id="CP024923">
    <property type="protein sequence ID" value="ATY32248.1"/>
    <property type="molecule type" value="Genomic_DNA"/>
</dbReference>
<comment type="similarity">
    <text evidence="8 9">Belongs to the TonB-dependent receptor family.</text>
</comment>
<evidence type="ECO:0000256" key="4">
    <source>
        <dbReference type="ARBA" id="ARBA00022692"/>
    </source>
</evidence>
<dbReference type="Gene3D" id="2.40.170.20">
    <property type="entry name" value="TonB-dependent receptor, beta-barrel domain"/>
    <property type="match status" value="1"/>
</dbReference>
<dbReference type="Pfam" id="PF07715">
    <property type="entry name" value="Plug"/>
    <property type="match status" value="1"/>
</dbReference>
<evidence type="ECO:0000256" key="6">
    <source>
        <dbReference type="ARBA" id="ARBA00023136"/>
    </source>
</evidence>
<sequence>MTNPQRQSYLAGFSSIAVLAFASLTALPAAAQTEGAAATVPQEQEAPAPSEATGDELVVTGSRIVRDGYQAPTPLTVLSRDDIDNGSPTNNIADFVNQLPQLAGSTKPANSRLNLSSGQAGINALNLRNLGETRTLILVNGRRSVGSAVNGVVDVNTIPQSLIDRVEVSTGGASSAYGSDAVAGVVNFILNNKFEGLRITADSGITGYGDGFNYSGSIAGGKSFAGGRGHVLFSAEIAHQDGIYDVNTNERGWNHTGYVRVQNPAWTSTSTTAPQYLTTRGPIGQGNSAPGGLITASGGSTTNALRGLYFGQGGSVNIFDYGALAPAGFNRVSTTTAPSLIQGGSWQVNDTGRRIGLMPEDDRYGFFGRVSFEVADGVELFGEASYNRQRVYFNAGPNLQTGIGATQGLTAVNCNVVPVPITCNAFLYNALGPTALTGVTSVTLATSGADLPFRAVDNERKVQRYLVGAEGSFGAFGKDARWDIYAQYGRADLHEELQNIQNTQRLINATNAVFAPAGNPRGYATGSIQCFINVNASTADDDAACRPLSRIGLGVSDPAAIAYAFGNPYRDERLEQFVTGVNLSLTPFATWAGDVSLAVGGEYRKEKIRGTVPAEFQPIVTNNLVTTRWSVGNYVPTAGEYSVKEAYLETVIPLGFGLEFNGAVRATDYSSSGYVTTWKAGATWAPIPDIRFRVTRSRDIRAPNLADLYQVAQNSDSVTNPFGAGSGPNGGSYAATGVGYTGTTLGNLNLVPERADSWNIGAVFSPTFLPGFNFSADYFRIEMDDAIGTYSAQQIINRCFEGLADFCAQIQQDPNNATRLLFTTRPYNFTTQLVRGVDFDGSYRLAVGGEGSVTLRGVATRYIDNITTTGITGVVPVNTVGANGGQASTPTWIFRGSLTYDSPSFSATVVGRGVSAGKYVASGIECSTSCPVSTTQFPTYDNNHVSGLFYADLNLTQKIAMGSSQAEMFFNVTNLFNRWPLLVPETGMAANSTYSDMLGRQFRVGIRFNLR</sequence>
<keyword evidence="7 8" id="KW-0998">Cell outer membrane</keyword>
<dbReference type="Proteomes" id="UP000229081">
    <property type="component" value="Chromosome"/>
</dbReference>
<evidence type="ECO:0000256" key="2">
    <source>
        <dbReference type="ARBA" id="ARBA00022448"/>
    </source>
</evidence>
<keyword evidence="13" id="KW-0675">Receptor</keyword>
<keyword evidence="4 8" id="KW-0812">Transmembrane</keyword>
<protein>
    <submittedName>
        <fullName evidence="13">TonB-dependent receptor</fullName>
    </submittedName>
</protein>
<name>A0A2K8MEC0_9SPHN</name>
<reference evidence="13 14" key="1">
    <citation type="submission" date="2017-11" db="EMBL/GenBank/DDBJ databases">
        <title>Complete genome sequence of Sphingomonas sp. Strain Cra20, a psychrotolerant potential plant growth promoting rhizobacteria.</title>
        <authorList>
            <person name="Luo Y."/>
        </authorList>
    </citation>
    <scope>NUCLEOTIDE SEQUENCE [LARGE SCALE GENOMIC DNA]</scope>
    <source>
        <strain evidence="13 14">Cra20</strain>
    </source>
</reference>
<dbReference type="PANTHER" id="PTHR47234">
    <property type="match status" value="1"/>
</dbReference>
<accession>A0A2K8MEC0</accession>
<feature type="chain" id="PRO_5014894542" evidence="10">
    <location>
        <begin position="32"/>
        <end position="1011"/>
    </location>
</feature>
<evidence type="ECO:0000256" key="5">
    <source>
        <dbReference type="ARBA" id="ARBA00023077"/>
    </source>
</evidence>
<dbReference type="GO" id="GO:0009279">
    <property type="term" value="C:cell outer membrane"/>
    <property type="evidence" value="ECO:0007669"/>
    <property type="project" value="UniProtKB-SubCell"/>
</dbReference>
<dbReference type="InterPro" id="IPR039426">
    <property type="entry name" value="TonB-dep_rcpt-like"/>
</dbReference>
<dbReference type="PROSITE" id="PS52016">
    <property type="entry name" value="TONB_DEPENDENT_REC_3"/>
    <property type="match status" value="1"/>
</dbReference>
<dbReference type="Pfam" id="PF00593">
    <property type="entry name" value="TonB_dep_Rec_b-barrel"/>
    <property type="match status" value="1"/>
</dbReference>
<evidence type="ECO:0000256" key="1">
    <source>
        <dbReference type="ARBA" id="ARBA00004571"/>
    </source>
</evidence>
<dbReference type="AlphaFoldDB" id="A0A2K8MEC0"/>
<dbReference type="PANTHER" id="PTHR47234:SF3">
    <property type="entry name" value="SECRETIN_TONB SHORT N-TERMINAL DOMAIN-CONTAINING PROTEIN"/>
    <property type="match status" value="1"/>
</dbReference>
<evidence type="ECO:0000313" key="14">
    <source>
        <dbReference type="Proteomes" id="UP000229081"/>
    </source>
</evidence>
<feature type="signal peptide" evidence="10">
    <location>
        <begin position="1"/>
        <end position="31"/>
    </location>
</feature>
<evidence type="ECO:0000256" key="9">
    <source>
        <dbReference type="RuleBase" id="RU003357"/>
    </source>
</evidence>
<dbReference type="OrthoDB" id="7051241at2"/>
<evidence type="ECO:0000256" key="7">
    <source>
        <dbReference type="ARBA" id="ARBA00023237"/>
    </source>
</evidence>
<feature type="domain" description="TonB-dependent receptor plug" evidence="12">
    <location>
        <begin position="70"/>
        <end position="185"/>
    </location>
</feature>
<evidence type="ECO:0000313" key="13">
    <source>
        <dbReference type="EMBL" id="ATY32248.1"/>
    </source>
</evidence>
<dbReference type="InterPro" id="IPR036942">
    <property type="entry name" value="Beta-barrel_TonB_sf"/>
</dbReference>
<proteinExistence type="inferred from homology"/>
<keyword evidence="2 8" id="KW-0813">Transport</keyword>